<feature type="domain" description="Prolyl 4-hydroxylase alpha subunit" evidence="6">
    <location>
        <begin position="27"/>
        <end position="197"/>
    </location>
</feature>
<name>A0ABT7BJE8_9CYAN</name>
<comment type="cofactor">
    <cofactor evidence="1">
        <name>L-ascorbate</name>
        <dbReference type="ChEBI" id="CHEBI:38290"/>
    </cofactor>
</comment>
<evidence type="ECO:0000259" key="6">
    <source>
        <dbReference type="SMART" id="SM00702"/>
    </source>
</evidence>
<dbReference type="SUPFAM" id="SSF51197">
    <property type="entry name" value="Clavaminate synthase-like"/>
    <property type="match status" value="1"/>
</dbReference>
<proteinExistence type="predicted"/>
<dbReference type="InterPro" id="IPR045054">
    <property type="entry name" value="P4HA-like"/>
</dbReference>
<dbReference type="Pfam" id="PF13640">
    <property type="entry name" value="2OG-FeII_Oxy_3"/>
    <property type="match status" value="1"/>
</dbReference>
<dbReference type="SMART" id="SM00702">
    <property type="entry name" value="P4Hc"/>
    <property type="match status" value="1"/>
</dbReference>
<evidence type="ECO:0000313" key="7">
    <source>
        <dbReference type="EMBL" id="MDJ1178418.1"/>
    </source>
</evidence>
<gene>
    <name evidence="7" type="ORF">PJF56_06045</name>
</gene>
<evidence type="ECO:0000313" key="8">
    <source>
        <dbReference type="Proteomes" id="UP001231370"/>
    </source>
</evidence>
<dbReference type="Gene3D" id="2.60.120.620">
    <property type="entry name" value="q2cbj1_9rhob like domain"/>
    <property type="match status" value="1"/>
</dbReference>
<keyword evidence="3" id="KW-0223">Dioxygenase</keyword>
<sequence length="200" mass="23358">MVSKAALPGRGFRPNFSDDMKMIELSNNILIIESLLTREECNQLIDQSETIGYSEADIQVHEGRQHLPKIRNNHRVNLYSEPLAQELWHQLASYTLPIYERKQAIGLSPYFRFYRYTQGQKFKIHQDGRQNVEGNETLFTLLIFLSEDFKGGETLFRQDRTTITPKTGHALIFEHRLWHKGCIVEEGIKYVLRTDIVYSP</sequence>
<protein>
    <submittedName>
        <fullName evidence="7">2OG-Fe(II) oxygenase</fullName>
    </submittedName>
</protein>
<keyword evidence="2" id="KW-0479">Metal-binding</keyword>
<dbReference type="PANTHER" id="PTHR10869:SF236">
    <property type="entry name" value="PROLYL 4-HYDROXYLASE ALPHA SUBUNIT DOMAIN-CONTAINING PROTEIN"/>
    <property type="match status" value="1"/>
</dbReference>
<dbReference type="InterPro" id="IPR006620">
    <property type="entry name" value="Pro_4_hyd_alph"/>
</dbReference>
<accession>A0ABT7BJE8</accession>
<keyword evidence="4" id="KW-0560">Oxidoreductase</keyword>
<comment type="caution">
    <text evidence="7">The sequence shown here is derived from an EMBL/GenBank/DDBJ whole genome shotgun (WGS) entry which is preliminary data.</text>
</comment>
<dbReference type="RefSeq" id="WP_283761735.1">
    <property type="nucleotide sequence ID" value="NZ_JAQPOK010000047.1"/>
</dbReference>
<evidence type="ECO:0000256" key="2">
    <source>
        <dbReference type="ARBA" id="ARBA00022723"/>
    </source>
</evidence>
<organism evidence="7 8">
    <name type="scientific">Roseofilum halophilum BLCC-M91</name>
    <dbReference type="NCBI Taxonomy" id="3022259"/>
    <lineage>
        <taxon>Bacteria</taxon>
        <taxon>Bacillati</taxon>
        <taxon>Cyanobacteriota</taxon>
        <taxon>Cyanophyceae</taxon>
        <taxon>Desertifilales</taxon>
        <taxon>Desertifilaceae</taxon>
        <taxon>Roseofilum</taxon>
        <taxon>Roseofilum halophilum</taxon>
    </lineage>
</organism>
<evidence type="ECO:0000256" key="5">
    <source>
        <dbReference type="ARBA" id="ARBA00023004"/>
    </source>
</evidence>
<evidence type="ECO:0000256" key="3">
    <source>
        <dbReference type="ARBA" id="ARBA00022964"/>
    </source>
</evidence>
<dbReference type="Proteomes" id="UP001231370">
    <property type="component" value="Unassembled WGS sequence"/>
</dbReference>
<reference evidence="7 8" key="1">
    <citation type="submission" date="2023-01" db="EMBL/GenBank/DDBJ databases">
        <title>Novel diversity within Roseofilum (Cyanobacteria; Desertifilaceae) from marine benthic mats with descriptions of four novel species.</title>
        <authorList>
            <person name="Wang Y."/>
            <person name="Berthold D.E."/>
            <person name="Hu J."/>
            <person name="Lefler F.W."/>
            <person name="Laughinghouse H.D. IV."/>
        </authorList>
    </citation>
    <scope>NUCLEOTIDE SEQUENCE [LARGE SCALE GENOMIC DNA]</scope>
    <source>
        <strain evidence="7 8">BLCC-M91</strain>
    </source>
</reference>
<evidence type="ECO:0000256" key="4">
    <source>
        <dbReference type="ARBA" id="ARBA00023002"/>
    </source>
</evidence>
<evidence type="ECO:0000256" key="1">
    <source>
        <dbReference type="ARBA" id="ARBA00001961"/>
    </source>
</evidence>
<dbReference type="EMBL" id="JAQPOK010000047">
    <property type="protein sequence ID" value="MDJ1178418.1"/>
    <property type="molecule type" value="Genomic_DNA"/>
</dbReference>
<dbReference type="InterPro" id="IPR044862">
    <property type="entry name" value="Pro_4_hyd_alph_FE2OG_OXY"/>
</dbReference>
<keyword evidence="8" id="KW-1185">Reference proteome</keyword>
<keyword evidence="5" id="KW-0408">Iron</keyword>
<dbReference type="PANTHER" id="PTHR10869">
    <property type="entry name" value="PROLYL 4-HYDROXYLASE ALPHA SUBUNIT"/>
    <property type="match status" value="1"/>
</dbReference>